<sequence>MYHKLTPTYIRISPLSATHLPRSPLNLLDNSCDEDFTYTGIASGSKRCFVAINGIFESRSDGDEGSGQPEALSEEDHGHPSHPYRFQDLTYPHDDELEEKIPTQHSPSSRTSRESSREYLEDEDEEHQRATLDLDATASENIQHPEVSTQPAPTPQMIQIPAKAMPPIRSKVDPGYDGSRELNRGLERQSG</sequence>
<dbReference type="Proteomes" id="UP000541558">
    <property type="component" value="Unassembled WGS sequence"/>
</dbReference>
<gene>
    <name evidence="2" type="ORF">D9611_003649</name>
</gene>
<reference evidence="2 3" key="1">
    <citation type="journal article" date="2020" name="ISME J.">
        <title>Uncovering the hidden diversity of litter-decomposition mechanisms in mushroom-forming fungi.</title>
        <authorList>
            <person name="Floudas D."/>
            <person name="Bentzer J."/>
            <person name="Ahren D."/>
            <person name="Johansson T."/>
            <person name="Persson P."/>
            <person name="Tunlid A."/>
        </authorList>
    </citation>
    <scope>NUCLEOTIDE SEQUENCE [LARGE SCALE GENOMIC DNA]</scope>
    <source>
        <strain evidence="2 3">CBS 175.51</strain>
    </source>
</reference>
<organism evidence="2 3">
    <name type="scientific">Ephemerocybe angulata</name>
    <dbReference type="NCBI Taxonomy" id="980116"/>
    <lineage>
        <taxon>Eukaryota</taxon>
        <taxon>Fungi</taxon>
        <taxon>Dikarya</taxon>
        <taxon>Basidiomycota</taxon>
        <taxon>Agaricomycotina</taxon>
        <taxon>Agaricomycetes</taxon>
        <taxon>Agaricomycetidae</taxon>
        <taxon>Agaricales</taxon>
        <taxon>Agaricineae</taxon>
        <taxon>Psathyrellaceae</taxon>
        <taxon>Ephemerocybe</taxon>
    </lineage>
</organism>
<name>A0A8H5B599_9AGAR</name>
<evidence type="ECO:0000256" key="1">
    <source>
        <dbReference type="SAM" id="MobiDB-lite"/>
    </source>
</evidence>
<comment type="caution">
    <text evidence="2">The sequence shown here is derived from an EMBL/GenBank/DDBJ whole genome shotgun (WGS) entry which is preliminary data.</text>
</comment>
<keyword evidence="3" id="KW-1185">Reference proteome</keyword>
<dbReference type="EMBL" id="JAACJK010000219">
    <property type="protein sequence ID" value="KAF5317014.1"/>
    <property type="molecule type" value="Genomic_DNA"/>
</dbReference>
<proteinExistence type="predicted"/>
<feature type="compositionally biased region" description="Basic and acidic residues" evidence="1">
    <location>
        <begin position="91"/>
        <end position="102"/>
    </location>
</feature>
<feature type="compositionally biased region" description="Polar residues" evidence="1">
    <location>
        <begin position="138"/>
        <end position="151"/>
    </location>
</feature>
<evidence type="ECO:0000313" key="3">
    <source>
        <dbReference type="Proteomes" id="UP000541558"/>
    </source>
</evidence>
<protein>
    <submittedName>
        <fullName evidence="2">Uncharacterized protein</fullName>
    </submittedName>
</protein>
<dbReference type="AlphaFoldDB" id="A0A8H5B599"/>
<accession>A0A8H5B599</accession>
<feature type="region of interest" description="Disordered" evidence="1">
    <location>
        <begin position="58"/>
        <end position="191"/>
    </location>
</feature>
<evidence type="ECO:0000313" key="2">
    <source>
        <dbReference type="EMBL" id="KAF5317014.1"/>
    </source>
</evidence>
<feature type="compositionally biased region" description="Basic and acidic residues" evidence="1">
    <location>
        <begin position="170"/>
        <end position="191"/>
    </location>
</feature>